<evidence type="ECO:0000256" key="12">
    <source>
        <dbReference type="ARBA" id="ARBA00023136"/>
    </source>
</evidence>
<dbReference type="Gramene" id="evm.model.01.2812">
    <property type="protein sequence ID" value="cds.evm.model.01.2812"/>
    <property type="gene ID" value="evm.TU.01.2812"/>
</dbReference>
<dbReference type="AlphaFoldDB" id="A0A803NMR1"/>
<dbReference type="FunFam" id="2.60.40.2700:FF:000001">
    <property type="entry name" value="Transmembrane protein"/>
    <property type="match status" value="1"/>
</dbReference>
<keyword evidence="7" id="KW-0479">Metal-binding</keyword>
<sequence>MLYEIVERWQIGVHEIRQQKMTGDGVGLKMRDVVGYDGNHQLLSNQRLSSTGESTSNDMSSNKGVSQWLNNDRNQKHSADVLDRHKSEAQFAPKNLKGDGNFGHLQNQSREAMEMYSRVSKQEEEIRFLREQIAVASVKELRLLNEKYALERKFADLRLAMDEKQNEAVTSALNELARRKSDLEDNLKLTHELKAADDEKYLFTSSMLGLLAEYGIWPRVINASAISNNLKYLHDQLQWKIRKSHDRISEITSMVEPRPESGSHSQGGSAATTVNDTVSNRPMNQHGSFYNNQSVEGQHPRLNESSQIYMTDLPDMSHREVPGHYPYESVDEGVNVGEEKVSNSPAFPSPTANDENVSSVSKGPGIEHFQIIGDAIPGEKLLGCGYPVRGTSLCMFQWVRHLQDGTRQYIEGATNPEYIVTADDVDKIIAVECIPMDDQGGQGDIVRRYANDQNKIKCDPDMQMEIDNHMFRGEASFSVLLLVDSSENWERTTLFLRRSGFQVEMDGSEAVVINEKFSKDLSIKVPCGLSTQFVLMTGSGSSHPFSTYSVRMRDTLVLTMRMFQASNPNPFAPYDTYRDCSQGLCSVYCPQWCYIVYPPPPPFDFPDQYDISDHDHDSSSTDFSPLIIAVIGILASAFILLSYYTIISKYCRRCRGGGNDDVSAGTDTANTSNPHQTTPSSDPSCQSPSSGLEEGLIKSIKVYKYKKGDGLVEGSDCSVCLSEFEENEGLRLLPKCNHAFHVPCIDTWLKSHSSCPLCRSNIAPFVTGVMPQLELSTVSSVMEYQSRSNEAVVIVVRDSDSGFVQEVEGEEPKTPTGDFNQDQATHRGFGDEGIQIQPLRRSIEKDLELLSRGIGTSSNYSKGEQHFKPIERSGVLNMVRSPLAMRRSISTGRFMFTRYGNGKDSIIPN</sequence>
<evidence type="ECO:0000256" key="2">
    <source>
        <dbReference type="ARBA" id="ARBA00004167"/>
    </source>
</evidence>
<dbReference type="Proteomes" id="UP000596661">
    <property type="component" value="Chromosome 1"/>
</dbReference>
<dbReference type="InterPro" id="IPR056284">
    <property type="entry name" value="AIR9-like_A9"/>
</dbReference>
<dbReference type="GO" id="GO:0008270">
    <property type="term" value="F:zinc ion binding"/>
    <property type="evidence" value="ECO:0007669"/>
    <property type="project" value="UniProtKB-KW"/>
</dbReference>
<keyword evidence="8 14" id="KW-0863">Zinc-finger</keyword>
<feature type="region of interest" description="Disordered" evidence="16">
    <location>
        <begin position="665"/>
        <end position="691"/>
    </location>
</feature>
<dbReference type="FunFam" id="3.30.40.10:FF:000233">
    <property type="entry name" value="RING-H2 finger protein ATL54"/>
    <property type="match status" value="1"/>
</dbReference>
<dbReference type="InterPro" id="IPR013083">
    <property type="entry name" value="Znf_RING/FYVE/PHD"/>
</dbReference>
<dbReference type="Gene3D" id="2.60.40.2700">
    <property type="match status" value="1"/>
</dbReference>
<keyword evidence="15" id="KW-0175">Coiled coil</keyword>
<comment type="subcellular location">
    <subcellularLocation>
        <location evidence="2">Membrane</location>
        <topology evidence="2">Single-pass membrane protein</topology>
    </subcellularLocation>
</comment>
<keyword evidence="11 17" id="KW-1133">Transmembrane helix</keyword>
<evidence type="ECO:0000313" key="19">
    <source>
        <dbReference type="EnsemblPlants" id="cds.evm.model.01.2812"/>
    </source>
</evidence>
<evidence type="ECO:0000259" key="18">
    <source>
        <dbReference type="PROSITE" id="PS50089"/>
    </source>
</evidence>
<dbReference type="EC" id="2.3.2.27" evidence="4"/>
<evidence type="ECO:0000256" key="6">
    <source>
        <dbReference type="ARBA" id="ARBA00022692"/>
    </source>
</evidence>
<dbReference type="Pfam" id="PF23080">
    <property type="entry name" value="DUF7046"/>
    <property type="match status" value="1"/>
</dbReference>
<feature type="domain" description="RING-type" evidence="18">
    <location>
        <begin position="717"/>
        <end position="759"/>
    </location>
</feature>
<evidence type="ECO:0000256" key="13">
    <source>
        <dbReference type="ARBA" id="ARBA00024209"/>
    </source>
</evidence>
<dbReference type="Pfam" id="PF13639">
    <property type="entry name" value="zf-RING_2"/>
    <property type="match status" value="1"/>
</dbReference>
<feature type="region of interest" description="Disordered" evidence="16">
    <location>
        <begin position="45"/>
        <end position="66"/>
    </location>
</feature>
<feature type="compositionally biased region" description="Polar residues" evidence="16">
    <location>
        <begin position="262"/>
        <end position="278"/>
    </location>
</feature>
<dbReference type="InterPro" id="IPR055474">
    <property type="entry name" value="DUF7046"/>
</dbReference>
<dbReference type="PROSITE" id="PS50089">
    <property type="entry name" value="ZF_RING_2"/>
    <property type="match status" value="1"/>
</dbReference>
<keyword evidence="10" id="KW-0862">Zinc</keyword>
<organism evidence="19 20">
    <name type="scientific">Cannabis sativa</name>
    <name type="common">Hemp</name>
    <name type="synonym">Marijuana</name>
    <dbReference type="NCBI Taxonomy" id="3483"/>
    <lineage>
        <taxon>Eukaryota</taxon>
        <taxon>Viridiplantae</taxon>
        <taxon>Streptophyta</taxon>
        <taxon>Embryophyta</taxon>
        <taxon>Tracheophyta</taxon>
        <taxon>Spermatophyta</taxon>
        <taxon>Magnoliopsida</taxon>
        <taxon>eudicotyledons</taxon>
        <taxon>Gunneridae</taxon>
        <taxon>Pentapetalae</taxon>
        <taxon>rosids</taxon>
        <taxon>fabids</taxon>
        <taxon>Rosales</taxon>
        <taxon>Cannabaceae</taxon>
        <taxon>Cannabis</taxon>
    </lineage>
</organism>
<feature type="compositionally biased region" description="Low complexity" evidence="16">
    <location>
        <begin position="679"/>
        <end position="690"/>
    </location>
</feature>
<keyword evidence="5" id="KW-0808">Transferase</keyword>
<dbReference type="PANTHER" id="PTHR31149">
    <property type="entry name" value="EXPRESSED PROTEIN"/>
    <property type="match status" value="1"/>
</dbReference>
<feature type="region of interest" description="Disordered" evidence="16">
    <location>
        <begin position="255"/>
        <end position="278"/>
    </location>
</feature>
<dbReference type="InterPro" id="IPR001841">
    <property type="entry name" value="Znf_RING"/>
</dbReference>
<keyword evidence="12 17" id="KW-0472">Membrane</keyword>
<reference evidence="19" key="2">
    <citation type="submission" date="2021-03" db="UniProtKB">
        <authorList>
            <consortium name="EnsemblPlants"/>
        </authorList>
    </citation>
    <scope>IDENTIFICATION</scope>
</reference>
<evidence type="ECO:0000256" key="5">
    <source>
        <dbReference type="ARBA" id="ARBA00022679"/>
    </source>
</evidence>
<keyword evidence="9" id="KW-0833">Ubl conjugation pathway</keyword>
<evidence type="ECO:0000256" key="15">
    <source>
        <dbReference type="SAM" id="Coils"/>
    </source>
</evidence>
<protein>
    <recommendedName>
        <fullName evidence="4">RING-type E3 ubiquitin transferase</fullName>
        <ecNumber evidence="4">2.3.2.27</ecNumber>
    </recommendedName>
</protein>
<dbReference type="GO" id="GO:0005886">
    <property type="term" value="C:plasma membrane"/>
    <property type="evidence" value="ECO:0007669"/>
    <property type="project" value="TreeGrafter"/>
</dbReference>
<evidence type="ECO:0000256" key="4">
    <source>
        <dbReference type="ARBA" id="ARBA00012483"/>
    </source>
</evidence>
<evidence type="ECO:0000256" key="10">
    <source>
        <dbReference type="ARBA" id="ARBA00022833"/>
    </source>
</evidence>
<comment type="catalytic activity">
    <reaction evidence="1">
        <text>S-ubiquitinyl-[E2 ubiquitin-conjugating enzyme]-L-cysteine + [acceptor protein]-L-lysine = [E2 ubiquitin-conjugating enzyme]-L-cysteine + N(6)-ubiquitinyl-[acceptor protein]-L-lysine.</text>
        <dbReference type="EC" id="2.3.2.27"/>
    </reaction>
</comment>
<dbReference type="Pfam" id="PF23197">
    <property type="entry name" value="IG_AIR9"/>
    <property type="match status" value="1"/>
</dbReference>
<dbReference type="Gene3D" id="3.30.40.10">
    <property type="entry name" value="Zinc/RING finger domain, C3HC4 (zinc finger)"/>
    <property type="match status" value="1"/>
</dbReference>
<feature type="transmembrane region" description="Helical" evidence="17">
    <location>
        <begin position="626"/>
        <end position="646"/>
    </location>
</feature>
<dbReference type="PANTHER" id="PTHR31149:SF7">
    <property type="entry name" value="EXPRESSED PROTEIN"/>
    <property type="match status" value="1"/>
</dbReference>
<feature type="compositionally biased region" description="Polar residues" evidence="16">
    <location>
        <begin position="665"/>
        <end position="678"/>
    </location>
</feature>
<keyword evidence="20" id="KW-1185">Reference proteome</keyword>
<comment type="pathway">
    <text evidence="3">Protein modification; protein ubiquitination.</text>
</comment>
<dbReference type="EMBL" id="UZAU01000081">
    <property type="status" value="NOT_ANNOTATED_CDS"/>
    <property type="molecule type" value="Genomic_DNA"/>
</dbReference>
<evidence type="ECO:0000256" key="8">
    <source>
        <dbReference type="ARBA" id="ARBA00022771"/>
    </source>
</evidence>
<comment type="similarity">
    <text evidence="13">Belongs to the RING-type zinc finger family. ATL subfamily.</text>
</comment>
<evidence type="ECO:0000256" key="17">
    <source>
        <dbReference type="SAM" id="Phobius"/>
    </source>
</evidence>
<evidence type="ECO:0000256" key="16">
    <source>
        <dbReference type="SAM" id="MobiDB-lite"/>
    </source>
</evidence>
<dbReference type="SMART" id="SM00184">
    <property type="entry name" value="RING"/>
    <property type="match status" value="1"/>
</dbReference>
<evidence type="ECO:0000256" key="1">
    <source>
        <dbReference type="ARBA" id="ARBA00000900"/>
    </source>
</evidence>
<dbReference type="EnsemblPlants" id="evm.model.01.2812">
    <property type="protein sequence ID" value="cds.evm.model.01.2812"/>
    <property type="gene ID" value="evm.TU.01.2812"/>
</dbReference>
<reference evidence="19" key="1">
    <citation type="submission" date="2018-11" db="EMBL/GenBank/DDBJ databases">
        <authorList>
            <person name="Grassa J C."/>
        </authorList>
    </citation>
    <scope>NUCLEOTIDE SEQUENCE [LARGE SCALE GENOMIC DNA]</scope>
</reference>
<evidence type="ECO:0000256" key="3">
    <source>
        <dbReference type="ARBA" id="ARBA00004906"/>
    </source>
</evidence>
<feature type="compositionally biased region" description="Polar residues" evidence="16">
    <location>
        <begin position="342"/>
        <end position="360"/>
    </location>
</feature>
<evidence type="ECO:0000256" key="7">
    <source>
        <dbReference type="ARBA" id="ARBA00022723"/>
    </source>
</evidence>
<evidence type="ECO:0000256" key="14">
    <source>
        <dbReference type="PROSITE-ProRule" id="PRU00175"/>
    </source>
</evidence>
<name>A0A803NMR1_CANSA</name>
<dbReference type="SUPFAM" id="SSF57850">
    <property type="entry name" value="RING/U-box"/>
    <property type="match status" value="1"/>
</dbReference>
<keyword evidence="6 17" id="KW-0812">Transmembrane</keyword>
<proteinExistence type="inferred from homology"/>
<feature type="coiled-coil region" evidence="15">
    <location>
        <begin position="105"/>
        <end position="193"/>
    </location>
</feature>
<feature type="region of interest" description="Disordered" evidence="16">
    <location>
        <begin position="340"/>
        <end position="360"/>
    </location>
</feature>
<accession>A0A803NMR1</accession>
<evidence type="ECO:0000256" key="9">
    <source>
        <dbReference type="ARBA" id="ARBA00022786"/>
    </source>
</evidence>
<dbReference type="CDD" id="cd16461">
    <property type="entry name" value="RING-H2_EL5-like"/>
    <property type="match status" value="1"/>
</dbReference>
<dbReference type="GO" id="GO:0061630">
    <property type="term" value="F:ubiquitin protein ligase activity"/>
    <property type="evidence" value="ECO:0007669"/>
    <property type="project" value="UniProtKB-EC"/>
</dbReference>
<evidence type="ECO:0000256" key="11">
    <source>
        <dbReference type="ARBA" id="ARBA00022989"/>
    </source>
</evidence>
<evidence type="ECO:0000313" key="20">
    <source>
        <dbReference type="Proteomes" id="UP000596661"/>
    </source>
</evidence>